<sequence>METMKLSTLILTVSPDLYELLRDVELDSEVIVTNIQSINRDDLSEIISQAIEHHHCPPYH</sequence>
<dbReference type="STRING" id="1048340.SAMN05444487_12114"/>
<dbReference type="Proteomes" id="UP000198534">
    <property type="component" value="Unassembled WGS sequence"/>
</dbReference>
<protein>
    <submittedName>
        <fullName evidence="1">Uncharacterized protein</fullName>
    </submittedName>
</protein>
<dbReference type="OrthoDB" id="2991087at2"/>
<evidence type="ECO:0000313" key="2">
    <source>
        <dbReference type="Proteomes" id="UP000198534"/>
    </source>
</evidence>
<gene>
    <name evidence="1" type="ORF">SAMN05444487_12114</name>
</gene>
<accession>A0A1H3CA97</accession>
<name>A0A1H3CA97_9BACL</name>
<proteinExistence type="predicted"/>
<reference evidence="1 2" key="1">
    <citation type="submission" date="2016-10" db="EMBL/GenBank/DDBJ databases">
        <authorList>
            <person name="de Groot N.N."/>
        </authorList>
    </citation>
    <scope>NUCLEOTIDE SEQUENCE [LARGE SCALE GENOMIC DNA]</scope>
    <source>
        <strain evidence="1 2">DSM 45610</strain>
    </source>
</reference>
<dbReference type="EMBL" id="FNNQ01000021">
    <property type="protein sequence ID" value="SDX51006.1"/>
    <property type="molecule type" value="Genomic_DNA"/>
</dbReference>
<evidence type="ECO:0000313" key="1">
    <source>
        <dbReference type="EMBL" id="SDX51006.1"/>
    </source>
</evidence>
<organism evidence="1 2">
    <name type="scientific">Marininema mesophilum</name>
    <dbReference type="NCBI Taxonomy" id="1048340"/>
    <lineage>
        <taxon>Bacteria</taxon>
        <taxon>Bacillati</taxon>
        <taxon>Bacillota</taxon>
        <taxon>Bacilli</taxon>
        <taxon>Bacillales</taxon>
        <taxon>Thermoactinomycetaceae</taxon>
        <taxon>Marininema</taxon>
    </lineage>
</organism>
<keyword evidence="2" id="KW-1185">Reference proteome</keyword>
<dbReference type="AlphaFoldDB" id="A0A1H3CA97"/>
<dbReference type="RefSeq" id="WP_091742820.1">
    <property type="nucleotide sequence ID" value="NZ_FNNQ01000021.1"/>
</dbReference>